<proteinExistence type="predicted"/>
<sequence>MPEQITDNSLSFIRTLIKERRQKGGVPFFVSSPITTEEDSRSTLSVQPIL</sequence>
<reference evidence="2" key="1">
    <citation type="submission" date="2016-01" db="EMBL/GenBank/DDBJ databases">
        <authorList>
            <person name="Mitreva M."/>
            <person name="Pepin K.H."/>
            <person name="Mihindukulasuriya K.A."/>
            <person name="Fulton R."/>
            <person name="Fronick C."/>
            <person name="O'Laughlin M."/>
            <person name="Miner T."/>
            <person name="Herter B."/>
            <person name="Rosa B.A."/>
            <person name="Cordes M."/>
            <person name="Tomlinson C."/>
            <person name="Wollam A."/>
            <person name="Palsikar V.B."/>
            <person name="Mardis E.R."/>
            <person name="Wilson R.K."/>
        </authorList>
    </citation>
    <scope>NUCLEOTIDE SEQUENCE [LARGE SCALE GENOMIC DNA]</scope>
    <source>
        <strain evidence="2">MJR7716</strain>
    </source>
</reference>
<organism evidence="1 2">
    <name type="scientific">Prevotella corporis</name>
    <dbReference type="NCBI Taxonomy" id="28128"/>
    <lineage>
        <taxon>Bacteria</taxon>
        <taxon>Pseudomonadati</taxon>
        <taxon>Bacteroidota</taxon>
        <taxon>Bacteroidia</taxon>
        <taxon>Bacteroidales</taxon>
        <taxon>Prevotellaceae</taxon>
        <taxon>Prevotella</taxon>
    </lineage>
</organism>
<accession>A0A133Q743</accession>
<evidence type="ECO:0000313" key="2">
    <source>
        <dbReference type="Proteomes" id="UP000070533"/>
    </source>
</evidence>
<dbReference type="PATRIC" id="fig|28128.5.peg.1584"/>
<gene>
    <name evidence="1" type="ORF">HMPREF3226_01547</name>
</gene>
<evidence type="ECO:0000313" key="1">
    <source>
        <dbReference type="EMBL" id="KXA38691.1"/>
    </source>
</evidence>
<keyword evidence="2" id="KW-1185">Reference proteome</keyword>
<comment type="caution">
    <text evidence="1">The sequence shown here is derived from an EMBL/GenBank/DDBJ whole genome shotgun (WGS) entry which is preliminary data.</text>
</comment>
<dbReference type="Proteomes" id="UP000070533">
    <property type="component" value="Unassembled WGS sequence"/>
</dbReference>
<dbReference type="EMBL" id="LRQG01000108">
    <property type="protein sequence ID" value="KXA38691.1"/>
    <property type="molecule type" value="Genomic_DNA"/>
</dbReference>
<name>A0A133Q743_9BACT</name>
<dbReference type="STRING" id="28128.HMPREF3226_01547"/>
<protein>
    <submittedName>
        <fullName evidence="1">Uncharacterized protein</fullName>
    </submittedName>
</protein>
<dbReference type="AlphaFoldDB" id="A0A133Q743"/>